<comment type="caution">
    <text evidence="1">The sequence shown here is derived from an EMBL/GenBank/DDBJ whole genome shotgun (WGS) entry which is preliminary data.</text>
</comment>
<dbReference type="InterPro" id="IPR011050">
    <property type="entry name" value="Pectin_lyase_fold/virulence"/>
</dbReference>
<evidence type="ECO:0000313" key="2">
    <source>
        <dbReference type="Proteomes" id="UP001589532"/>
    </source>
</evidence>
<dbReference type="SUPFAM" id="SSF51126">
    <property type="entry name" value="Pectin lyase-like"/>
    <property type="match status" value="1"/>
</dbReference>
<proteinExistence type="predicted"/>
<sequence length="502" mass="52725">MSTFVLAGAPAQAATRTTGTKYYVNCSSGNDSASGLSSSAAWRTLAKVNSVVFKPGDSILFRRGTTCQGVLQPQGSGTADSPIVIGSYGTGARPVIDGGGARAAVFLHNVQGWEIRDLEITNPATRDNNARAGIYVLLDDFGIGKHYKISDVKIHDVPGCDCLQPELENSGGIVFKAAGSQVATGFDGVEITRNVISGVDNVGIGIVSQWSKRDLYPAGTNTFVPNKNVHIYLNKLTDQGGDGILVQNGVDPLTEWNIVDGFGLRASASHAAIVAFNSDRPVIQYNEITGGSATPPSFSLSVDAGNRDIVYQYNFSHDNDGPFMLFCAFTGSYSDGATIRYNISQNDKDLLLGTFEIPVVANGCDNGIPNVKFYNNVIYSPTAKAIVGSRGDHTPIEFTNNIFYGAPEGSAIHDAVGVYDHNLYYNVVVPSNHANPVIADPNFVNPGSGTGLGSILGYRLRCGSPAVAAGVAITDNGGHDIFGVQVPASGPNIGAYQGPCVS</sequence>
<protein>
    <recommendedName>
        <fullName evidence="3">Right handed beta helix domain-containing protein</fullName>
    </recommendedName>
</protein>
<dbReference type="InterPro" id="IPR012334">
    <property type="entry name" value="Pectin_lyas_fold"/>
</dbReference>
<reference evidence="1 2" key="1">
    <citation type="submission" date="2024-09" db="EMBL/GenBank/DDBJ databases">
        <authorList>
            <person name="Sun Q."/>
            <person name="Mori K."/>
        </authorList>
    </citation>
    <scope>NUCLEOTIDE SEQUENCE [LARGE SCALE GENOMIC DNA]</scope>
    <source>
        <strain evidence="1 2">JCM 3143</strain>
    </source>
</reference>
<dbReference type="SMART" id="SM00710">
    <property type="entry name" value="PbH1"/>
    <property type="match status" value="6"/>
</dbReference>
<gene>
    <name evidence="1" type="ORF">ACFFSA_18090</name>
</gene>
<dbReference type="InterPro" id="IPR006626">
    <property type="entry name" value="PbH1"/>
</dbReference>
<dbReference type="Gene3D" id="2.160.20.10">
    <property type="entry name" value="Single-stranded right-handed beta-helix, Pectin lyase-like"/>
    <property type="match status" value="1"/>
</dbReference>
<dbReference type="RefSeq" id="WP_344986244.1">
    <property type="nucleotide sequence ID" value="NZ_BAAAXV010000001.1"/>
</dbReference>
<name>A0ABV5S004_9ACTN</name>
<organism evidence="1 2">
    <name type="scientific">Nonomuraea helvata</name>
    <dbReference type="NCBI Taxonomy" id="37484"/>
    <lineage>
        <taxon>Bacteria</taxon>
        <taxon>Bacillati</taxon>
        <taxon>Actinomycetota</taxon>
        <taxon>Actinomycetes</taxon>
        <taxon>Streptosporangiales</taxon>
        <taxon>Streptosporangiaceae</taxon>
        <taxon>Nonomuraea</taxon>
    </lineage>
</organism>
<dbReference type="Proteomes" id="UP001589532">
    <property type="component" value="Unassembled WGS sequence"/>
</dbReference>
<accession>A0ABV5S004</accession>
<evidence type="ECO:0000313" key="1">
    <source>
        <dbReference type="EMBL" id="MFB9625000.1"/>
    </source>
</evidence>
<keyword evidence="2" id="KW-1185">Reference proteome</keyword>
<dbReference type="EMBL" id="JBHMBW010000014">
    <property type="protein sequence ID" value="MFB9625000.1"/>
    <property type="molecule type" value="Genomic_DNA"/>
</dbReference>
<evidence type="ECO:0008006" key="3">
    <source>
        <dbReference type="Google" id="ProtNLM"/>
    </source>
</evidence>